<dbReference type="EMBL" id="BMHB01000001">
    <property type="protein sequence ID" value="GGI12519.1"/>
    <property type="molecule type" value="Genomic_DNA"/>
</dbReference>
<comment type="caution">
    <text evidence="1">The sequence shown here is derived from an EMBL/GenBank/DDBJ whole genome shotgun (WGS) entry which is preliminary data.</text>
</comment>
<evidence type="ECO:0000313" key="2">
    <source>
        <dbReference type="Proteomes" id="UP000626244"/>
    </source>
</evidence>
<protein>
    <submittedName>
        <fullName evidence="1">Uncharacterized protein</fullName>
    </submittedName>
</protein>
<dbReference type="Proteomes" id="UP000626244">
    <property type="component" value="Unassembled WGS sequence"/>
</dbReference>
<keyword evidence="2" id="KW-1185">Reference proteome</keyword>
<evidence type="ECO:0000313" key="1">
    <source>
        <dbReference type="EMBL" id="GGI12519.1"/>
    </source>
</evidence>
<proteinExistence type="predicted"/>
<name>A0A8J3AGP3_9BACI</name>
<gene>
    <name evidence="1" type="ORF">GCM10007380_13320</name>
</gene>
<sequence>MFFRTTVDTYARIKSPYEVHVVITFGYRSREFDKATDATIRYTLFLQQGYCPFGCYP</sequence>
<reference evidence="2" key="1">
    <citation type="journal article" date="2019" name="Int. J. Syst. Evol. Microbiol.">
        <title>The Global Catalogue of Microorganisms (GCM) 10K type strain sequencing project: providing services to taxonomists for standard genome sequencing and annotation.</title>
        <authorList>
            <consortium name="The Broad Institute Genomics Platform"/>
            <consortium name="The Broad Institute Genome Sequencing Center for Infectious Disease"/>
            <person name="Wu L."/>
            <person name="Ma J."/>
        </authorList>
    </citation>
    <scope>NUCLEOTIDE SEQUENCE [LARGE SCALE GENOMIC DNA]</scope>
    <source>
        <strain evidence="2">CGMCC 1.14993</strain>
    </source>
</reference>
<dbReference type="AlphaFoldDB" id="A0A8J3AGP3"/>
<accession>A0A8J3AGP3</accession>
<organism evidence="1 2">
    <name type="scientific">Gottfriedia solisilvae</name>
    <dbReference type="NCBI Taxonomy" id="1516104"/>
    <lineage>
        <taxon>Bacteria</taxon>
        <taxon>Bacillati</taxon>
        <taxon>Bacillota</taxon>
        <taxon>Bacilli</taxon>
        <taxon>Bacillales</taxon>
        <taxon>Bacillaceae</taxon>
        <taxon>Gottfriedia</taxon>
    </lineage>
</organism>